<protein>
    <submittedName>
        <fullName evidence="6">Aldehyde dehydrogenase</fullName>
    </submittedName>
</protein>
<dbReference type="SUPFAM" id="SSF53720">
    <property type="entry name" value="ALDH-like"/>
    <property type="match status" value="1"/>
</dbReference>
<gene>
    <name evidence="6" type="ORF">D1Y85_16650</name>
</gene>
<dbReference type="FunFam" id="3.40.605.10:FF:000007">
    <property type="entry name" value="NAD/NADP-dependent betaine aldehyde dehydrogenase"/>
    <property type="match status" value="1"/>
</dbReference>
<dbReference type="InterPro" id="IPR016161">
    <property type="entry name" value="Ald_DH/histidinol_DH"/>
</dbReference>
<comment type="caution">
    <text evidence="6">The sequence shown here is derived from an EMBL/GenBank/DDBJ whole genome shotgun (WGS) entry which is preliminary data.</text>
</comment>
<evidence type="ECO:0000313" key="6">
    <source>
        <dbReference type="EMBL" id="RQH05092.1"/>
    </source>
</evidence>
<dbReference type="Gene3D" id="3.40.605.10">
    <property type="entry name" value="Aldehyde Dehydrogenase, Chain A, domain 1"/>
    <property type="match status" value="1"/>
</dbReference>
<keyword evidence="7" id="KW-1185">Reference proteome</keyword>
<dbReference type="Gene3D" id="3.40.309.10">
    <property type="entry name" value="Aldehyde Dehydrogenase, Chain A, domain 2"/>
    <property type="match status" value="1"/>
</dbReference>
<comment type="similarity">
    <text evidence="1 4">Belongs to the aldehyde dehydrogenase family.</text>
</comment>
<evidence type="ECO:0000313" key="7">
    <source>
        <dbReference type="Proteomes" id="UP000272778"/>
    </source>
</evidence>
<proteinExistence type="inferred from homology"/>
<dbReference type="GO" id="GO:0016620">
    <property type="term" value="F:oxidoreductase activity, acting on the aldehyde or oxo group of donors, NAD or NADP as acceptor"/>
    <property type="evidence" value="ECO:0007669"/>
    <property type="project" value="InterPro"/>
</dbReference>
<evidence type="ECO:0000256" key="3">
    <source>
        <dbReference type="PROSITE-ProRule" id="PRU10007"/>
    </source>
</evidence>
<dbReference type="PANTHER" id="PTHR11699">
    <property type="entry name" value="ALDEHYDE DEHYDROGENASE-RELATED"/>
    <property type="match status" value="1"/>
</dbReference>
<organism evidence="6 7">
    <name type="scientific">Paraburkholderia dinghuensis</name>
    <dbReference type="NCBI Taxonomy" id="2305225"/>
    <lineage>
        <taxon>Bacteria</taxon>
        <taxon>Pseudomonadati</taxon>
        <taxon>Pseudomonadota</taxon>
        <taxon>Betaproteobacteria</taxon>
        <taxon>Burkholderiales</taxon>
        <taxon>Burkholderiaceae</taxon>
        <taxon>Paraburkholderia</taxon>
    </lineage>
</organism>
<dbReference type="Proteomes" id="UP000272778">
    <property type="component" value="Unassembled WGS sequence"/>
</dbReference>
<feature type="active site" evidence="3">
    <location>
        <position position="256"/>
    </location>
</feature>
<dbReference type="EMBL" id="RQIS01000011">
    <property type="protein sequence ID" value="RQH05092.1"/>
    <property type="molecule type" value="Genomic_DNA"/>
</dbReference>
<feature type="domain" description="Aldehyde dehydrogenase" evidence="5">
    <location>
        <begin position="28"/>
        <end position="484"/>
    </location>
</feature>
<accession>A0A3N6N7Y7</accession>
<evidence type="ECO:0000256" key="2">
    <source>
        <dbReference type="ARBA" id="ARBA00023002"/>
    </source>
</evidence>
<evidence type="ECO:0000256" key="1">
    <source>
        <dbReference type="ARBA" id="ARBA00009986"/>
    </source>
</evidence>
<dbReference type="InterPro" id="IPR016163">
    <property type="entry name" value="Ald_DH_C"/>
</dbReference>
<dbReference type="InterPro" id="IPR016162">
    <property type="entry name" value="Ald_DH_N"/>
</dbReference>
<dbReference type="Pfam" id="PF00171">
    <property type="entry name" value="Aldedh"/>
    <property type="match status" value="1"/>
</dbReference>
<dbReference type="PROSITE" id="PS00687">
    <property type="entry name" value="ALDEHYDE_DEHYDR_GLU"/>
    <property type="match status" value="1"/>
</dbReference>
<sequence>MIKPAIDRRPPAGRIVIGERDFAAGSGGVFAHINPANGEHQADVPLAGKAEVEQAVACAKQAFEVWRRMPAVERRERLARLAALIESRSDEFIRLAAIEGGTPVTVGAGGPRLAVEWTNYYAGWADKIDGQVVSMPPADEFIYTLPEPYGVIGIIVTWNGPLISLGMKVAPALAAGNTVVIKPAEQTPFVACLFADLAREAGIPPGVVNVVPGAAEAAEALIAHPDVEKITFTGGPATARKILHQCADLLKPAVLELGGKSANIVFPDADIQAVAQFAAFWSVGLLSGQGCELPTRLLVDDSIYERTVEAVAAVAGHLPVGDPFDPATVVGPLINQAACERVLGMIGRARDSGAGRVITGGERLGGHLATGCYVAPTVIADVDPSSEIARNEVFGPVLVIHRFRTEEEAIAIANSTNYGLGGYLQTNDLKRAQRVATALKTGYVHINGSRNIPAWAPFGGVGLSGYGKEGGRPGLDEFIRLKTVSIPA</sequence>
<evidence type="ECO:0000259" key="5">
    <source>
        <dbReference type="Pfam" id="PF00171"/>
    </source>
</evidence>
<reference evidence="6 7" key="1">
    <citation type="submission" date="2018-11" db="EMBL/GenBank/DDBJ databases">
        <title>Paraburkholderia sp. DHOA04, isolated from soil.</title>
        <authorList>
            <person name="Gao Z.-H."/>
            <person name="Qiu L.-H."/>
            <person name="Fu J.-C."/>
        </authorList>
    </citation>
    <scope>NUCLEOTIDE SEQUENCE [LARGE SCALE GENOMIC DNA]</scope>
    <source>
        <strain evidence="6 7">DHOA04</strain>
    </source>
</reference>
<dbReference type="InterPro" id="IPR015590">
    <property type="entry name" value="Aldehyde_DH_dom"/>
</dbReference>
<dbReference type="OrthoDB" id="5887723at2"/>
<name>A0A3N6N7Y7_9BURK</name>
<dbReference type="AlphaFoldDB" id="A0A3N6N7Y7"/>
<dbReference type="InterPro" id="IPR029510">
    <property type="entry name" value="Ald_DH_CS_GLU"/>
</dbReference>
<evidence type="ECO:0000256" key="4">
    <source>
        <dbReference type="RuleBase" id="RU003345"/>
    </source>
</evidence>
<keyword evidence="2 4" id="KW-0560">Oxidoreductase</keyword>